<evidence type="ECO:0000256" key="4">
    <source>
        <dbReference type="ARBA" id="ARBA00022574"/>
    </source>
</evidence>
<keyword evidence="6 8" id="KW-0175">Coiled coil</keyword>
<feature type="domain" description="Enhancer of mRNA-decapping protein 4 WD40 repeat region" evidence="10">
    <location>
        <begin position="44"/>
        <end position="376"/>
    </location>
</feature>
<dbReference type="InterPro" id="IPR032401">
    <property type="entry name" value="EDC4_WD40"/>
</dbReference>
<feature type="coiled-coil region" evidence="8">
    <location>
        <begin position="648"/>
        <end position="725"/>
    </location>
</feature>
<keyword evidence="4 7" id="KW-0853">WD repeat</keyword>
<dbReference type="PANTHER" id="PTHR15598">
    <property type="entry name" value="ENHANCER OF MRNA-DECAPPING PROTEIN 4"/>
    <property type="match status" value="1"/>
</dbReference>
<accession>A0A7F5RCF9</accession>
<dbReference type="Proteomes" id="UP000192223">
    <property type="component" value="Unplaced"/>
</dbReference>
<sequence>MDVTSLGNIFNQNISFDGFDSKYSARILTQDVTVNCSVGTHHHGSSNVKLTNVVDYNWELRYSNGQMLAVHIDGNVIAYGMKGKNGSMIRVANQKNNNRTLIKDIGAPILDLSFAIIPKQIILGCADTEGSIYIYEIDDQSDSVVWSLVLHVIHPKPMYSTANNYRIIWCPYLPSYEEESDGDVIDDPAKLFVFLNGSKAEIFDVSIVNSQYGSDPLCPTSDIEGFIEISEHILDIVDASFSPDGTALATSSLDGYVKFFQVDMPDNEKPRFLHEWKPHDGKALSCLFFLDNILHNYTTDFRFWKFAVTGSNHNTELKIWSCESWTCLQTIRFLPNPTSIAQQLFMKARLDMTGQYLVLSDINNRTLYILKLQRKDSEQVALVSSISRFLLPAPFLSFCIVSADEKKQLRSASSNEDLYTNDVDDFEDATLEAVVEMNMFVVQPKQLQECLITFQPENFYLNDEKQNGLENLEKEKNNDPKEEKNELLKLDDLQPSVNLLIQQNNSQQQSLNLMTPEAFSSPTQTISPTKPNLSKAMEQQIDNEDVRNDLINLCNNDQQDEKPQKDNFASGGSSPSREVQEIFSFKNDQEFFDELMNVGKEAKMANTNTTSHYGNQTGEIEENSFSENLNRKQTAVWSSIPILKATEVLKEENRRQEMQQIQQQHQQQVAEETAEGTIVQDNNEFKDKSAYVHLNYRMKSLENLLQEQNEQIQRLSCEFRSFVKNYRNDSKDDIHTTFLKELDVALTRSQMQQSKMFENYFKRESDQHEKLISNVTQSLSKEIIDKLQNIVIHEINNVILPTAVNSFDNLKHQLSFEYSQKLGNMDHYLNENITKVITSKTVADSLSASILHVIQPSLEQCYRNMIERALIPSWEKVCNSMFQQIHDTFTKGTKEYTASVETYMERQRRVQDKGKDLIVQMQAVSDAMKNSAEKLTNTLTLEIQKQLSLSFSNMQDKIALTIAELVSEQVKQGLKNHVAILEDSVLNAVRSRAVTPSPHVIDTQFQLVQIQQALAKGQIDVAFQQALSASDLSLVVYVCEKVNPQEVFGLDKCILPQHVTLSLIQQLSADLTRNTELKYM</sequence>
<evidence type="ECO:0000259" key="11">
    <source>
        <dbReference type="Pfam" id="PF21289"/>
    </source>
</evidence>
<feature type="domain" description="Enhancer of mRNA-decapping protein 4 C-terminal" evidence="11">
    <location>
        <begin position="1010"/>
        <end position="1079"/>
    </location>
</feature>
<dbReference type="KEGG" id="apln:112905438"/>
<evidence type="ECO:0000256" key="5">
    <source>
        <dbReference type="ARBA" id="ARBA00022737"/>
    </source>
</evidence>
<dbReference type="InterPro" id="IPR001680">
    <property type="entry name" value="WD40_rpt"/>
</dbReference>
<evidence type="ECO:0000313" key="15">
    <source>
        <dbReference type="RefSeq" id="XP_025833663.1"/>
    </source>
</evidence>
<dbReference type="InterPro" id="IPR049404">
    <property type="entry name" value="EDC4_C"/>
</dbReference>
<feature type="repeat" description="WD" evidence="7">
    <location>
        <begin position="229"/>
        <end position="263"/>
    </location>
</feature>
<dbReference type="GO" id="GO:0031087">
    <property type="term" value="P:deadenylation-independent decapping of nuclear-transcribed mRNA"/>
    <property type="evidence" value="ECO:0007669"/>
    <property type="project" value="InterPro"/>
</dbReference>
<dbReference type="InterPro" id="IPR044938">
    <property type="entry name" value="EDC4_C_sf"/>
</dbReference>
<dbReference type="Pfam" id="PF21289">
    <property type="entry name" value="EDC4_C"/>
    <property type="match status" value="1"/>
</dbReference>
<evidence type="ECO:0000313" key="14">
    <source>
        <dbReference type="RefSeq" id="XP_025833662.1"/>
    </source>
</evidence>
<keyword evidence="5" id="KW-0677">Repeat</keyword>
<dbReference type="GeneID" id="112905438"/>
<evidence type="ECO:0000256" key="1">
    <source>
        <dbReference type="ARBA" id="ARBA00004201"/>
    </source>
</evidence>
<dbReference type="Gene3D" id="6.10.140.270">
    <property type="match status" value="1"/>
</dbReference>
<dbReference type="CTD" id="34541"/>
<dbReference type="RefSeq" id="XP_025833662.1">
    <property type="nucleotide sequence ID" value="XM_025977877.1"/>
</dbReference>
<evidence type="ECO:0000256" key="3">
    <source>
        <dbReference type="ARBA" id="ARBA00022490"/>
    </source>
</evidence>
<dbReference type="InterPro" id="IPR045152">
    <property type="entry name" value="EDC4-like"/>
</dbReference>
<dbReference type="AlphaFoldDB" id="A0A7F5RCF9"/>
<name>A0A7F5RCF9_AGRPL</name>
<evidence type="ECO:0000256" key="2">
    <source>
        <dbReference type="ARBA" id="ARBA00009639"/>
    </source>
</evidence>
<dbReference type="Gene3D" id="2.130.10.10">
    <property type="entry name" value="YVTN repeat-like/Quinoprotein amine dehydrogenase"/>
    <property type="match status" value="1"/>
</dbReference>
<dbReference type="SUPFAM" id="SSF50978">
    <property type="entry name" value="WD40 repeat-like"/>
    <property type="match status" value="1"/>
</dbReference>
<gene>
    <name evidence="13 14 15" type="primary">LOC112905438</name>
</gene>
<organism evidence="12 15">
    <name type="scientific">Agrilus planipennis</name>
    <name type="common">Emerald ash borer</name>
    <name type="synonym">Agrilus marcopoli</name>
    <dbReference type="NCBI Taxonomy" id="224129"/>
    <lineage>
        <taxon>Eukaryota</taxon>
        <taxon>Metazoa</taxon>
        <taxon>Ecdysozoa</taxon>
        <taxon>Arthropoda</taxon>
        <taxon>Hexapoda</taxon>
        <taxon>Insecta</taxon>
        <taxon>Pterygota</taxon>
        <taxon>Neoptera</taxon>
        <taxon>Endopterygota</taxon>
        <taxon>Coleoptera</taxon>
        <taxon>Polyphaga</taxon>
        <taxon>Elateriformia</taxon>
        <taxon>Buprestoidea</taxon>
        <taxon>Buprestidae</taxon>
        <taxon>Agrilinae</taxon>
        <taxon>Agrilus</taxon>
    </lineage>
</organism>
<comment type="similarity">
    <text evidence="2">Belongs to the WD repeat EDC4 family.</text>
</comment>
<dbReference type="PROSITE" id="PS50082">
    <property type="entry name" value="WD_REPEATS_2"/>
    <property type="match status" value="1"/>
</dbReference>
<proteinExistence type="inferred from homology"/>
<dbReference type="InterPro" id="IPR015943">
    <property type="entry name" value="WD40/YVTN_repeat-like_dom_sf"/>
</dbReference>
<evidence type="ECO:0000313" key="13">
    <source>
        <dbReference type="RefSeq" id="XP_025833661.1"/>
    </source>
</evidence>
<reference evidence="13 14" key="1">
    <citation type="submission" date="2025-04" db="UniProtKB">
        <authorList>
            <consortium name="RefSeq"/>
        </authorList>
    </citation>
    <scope>IDENTIFICATION</scope>
    <source>
        <tissue evidence="13 14">Entire body</tissue>
    </source>
</reference>
<dbReference type="InterPro" id="IPR036322">
    <property type="entry name" value="WD40_repeat_dom_sf"/>
</dbReference>
<protein>
    <submittedName>
        <fullName evidence="13 14">Enhancer of mRNA-decapping protein 4 isoform X1</fullName>
    </submittedName>
</protein>
<dbReference type="GO" id="GO:0000932">
    <property type="term" value="C:P-body"/>
    <property type="evidence" value="ECO:0007669"/>
    <property type="project" value="UniProtKB-SubCell"/>
</dbReference>
<feature type="region of interest" description="Disordered" evidence="9">
    <location>
        <begin position="556"/>
        <end position="578"/>
    </location>
</feature>
<dbReference type="RefSeq" id="XP_025833661.1">
    <property type="nucleotide sequence ID" value="XM_025977876.1"/>
</dbReference>
<keyword evidence="3" id="KW-0963">Cytoplasm</keyword>
<dbReference type="Gene3D" id="1.10.220.100">
    <property type="entry name" value="conserved c-terminal region of ge- 1"/>
    <property type="match status" value="1"/>
</dbReference>
<comment type="subcellular location">
    <subcellularLocation>
        <location evidence="1">Cytoplasm</location>
        <location evidence="1">P-body</location>
    </subcellularLocation>
</comment>
<evidence type="ECO:0000256" key="6">
    <source>
        <dbReference type="ARBA" id="ARBA00023054"/>
    </source>
</evidence>
<dbReference type="OrthoDB" id="21128at2759"/>
<evidence type="ECO:0000256" key="7">
    <source>
        <dbReference type="PROSITE-ProRule" id="PRU00221"/>
    </source>
</evidence>
<evidence type="ECO:0000259" key="10">
    <source>
        <dbReference type="Pfam" id="PF16529"/>
    </source>
</evidence>
<dbReference type="SMART" id="SM00320">
    <property type="entry name" value="WD40"/>
    <property type="match status" value="2"/>
</dbReference>
<dbReference type="Pfam" id="PF16529">
    <property type="entry name" value="Ge1_WD40"/>
    <property type="match status" value="1"/>
</dbReference>
<keyword evidence="12" id="KW-1185">Reference proteome</keyword>
<dbReference type="PANTHER" id="PTHR15598:SF5">
    <property type="entry name" value="ENHANCER OF MRNA-DECAPPING PROTEIN 4"/>
    <property type="match status" value="1"/>
</dbReference>
<dbReference type="RefSeq" id="XP_025833663.1">
    <property type="nucleotide sequence ID" value="XM_025977878.1"/>
</dbReference>
<evidence type="ECO:0000256" key="8">
    <source>
        <dbReference type="SAM" id="Coils"/>
    </source>
</evidence>
<evidence type="ECO:0000313" key="12">
    <source>
        <dbReference type="Proteomes" id="UP000192223"/>
    </source>
</evidence>
<evidence type="ECO:0000256" key="9">
    <source>
        <dbReference type="SAM" id="MobiDB-lite"/>
    </source>
</evidence>